<dbReference type="InterPro" id="IPR050796">
    <property type="entry name" value="SCF_F-box_component"/>
</dbReference>
<dbReference type="KEGG" id="eus:EUTSA_v10000467mg"/>
<dbReference type="CDD" id="cd22157">
    <property type="entry name" value="F-box_AtFBW1-like"/>
    <property type="match status" value="1"/>
</dbReference>
<dbReference type="Gene3D" id="1.20.1280.50">
    <property type="match status" value="1"/>
</dbReference>
<evidence type="ECO:0000313" key="2">
    <source>
        <dbReference type="EMBL" id="ESQ46591.1"/>
    </source>
</evidence>
<dbReference type="Pfam" id="PF00646">
    <property type="entry name" value="F-box"/>
    <property type="match status" value="1"/>
</dbReference>
<dbReference type="InterPro" id="IPR001810">
    <property type="entry name" value="F-box_dom"/>
</dbReference>
<dbReference type="PROSITE" id="PS50181">
    <property type="entry name" value="FBOX"/>
    <property type="match status" value="1"/>
</dbReference>
<evidence type="ECO:0000259" key="1">
    <source>
        <dbReference type="PROSITE" id="PS50181"/>
    </source>
</evidence>
<accession>V4NJS9</accession>
<feature type="domain" description="F-box" evidence="1">
    <location>
        <begin position="1"/>
        <end position="46"/>
    </location>
</feature>
<dbReference type="SMART" id="SM00256">
    <property type="entry name" value="FBOX"/>
    <property type="match status" value="1"/>
</dbReference>
<name>V4NJS9_EUTSA</name>
<dbReference type="OMA" id="YWCAIRR"/>
<protein>
    <recommendedName>
        <fullName evidence="1">F-box domain-containing protein</fullName>
    </recommendedName>
</protein>
<dbReference type="PANTHER" id="PTHR31672">
    <property type="entry name" value="BNACNNG10540D PROTEIN"/>
    <property type="match status" value="1"/>
</dbReference>
<dbReference type="NCBIfam" id="TIGR01640">
    <property type="entry name" value="F_box_assoc_1"/>
    <property type="match status" value="1"/>
</dbReference>
<dbReference type="PANTHER" id="PTHR31672:SF13">
    <property type="entry name" value="F-BOX PROTEIN CPR30-LIKE"/>
    <property type="match status" value="1"/>
</dbReference>
<dbReference type="InterPro" id="IPR036047">
    <property type="entry name" value="F-box-like_dom_sf"/>
</dbReference>
<dbReference type="EMBL" id="KI517426">
    <property type="protein sequence ID" value="ESQ46591.1"/>
    <property type="molecule type" value="Genomic_DNA"/>
</dbReference>
<gene>
    <name evidence="2" type="ORF">EUTSA_v10000467mg</name>
</gene>
<dbReference type="Pfam" id="PF07734">
    <property type="entry name" value="FBA_1"/>
    <property type="match status" value="1"/>
</dbReference>
<reference evidence="2 3" key="1">
    <citation type="journal article" date="2013" name="Front. Plant Sci.">
        <title>The Reference Genome of the Halophytic Plant Eutrema salsugineum.</title>
        <authorList>
            <person name="Yang R."/>
            <person name="Jarvis D.E."/>
            <person name="Chen H."/>
            <person name="Beilstein M.A."/>
            <person name="Grimwood J."/>
            <person name="Jenkins J."/>
            <person name="Shu S."/>
            <person name="Prochnik S."/>
            <person name="Xin M."/>
            <person name="Ma C."/>
            <person name="Schmutz J."/>
            <person name="Wing R.A."/>
            <person name="Mitchell-Olds T."/>
            <person name="Schumaker K.S."/>
            <person name="Wang X."/>
        </authorList>
    </citation>
    <scope>NUCLEOTIDE SEQUENCE [LARGE SCALE GENOMIC DNA]</scope>
</reference>
<dbReference type="Gramene" id="ESQ46591">
    <property type="protein sequence ID" value="ESQ46591"/>
    <property type="gene ID" value="EUTSA_v10000467mg"/>
</dbReference>
<dbReference type="STRING" id="72664.V4NJS9"/>
<evidence type="ECO:0000313" key="3">
    <source>
        <dbReference type="Proteomes" id="UP000030689"/>
    </source>
</evidence>
<dbReference type="Proteomes" id="UP000030689">
    <property type="component" value="Unassembled WGS sequence"/>
</dbReference>
<dbReference type="AlphaFoldDB" id="V4NJS9"/>
<dbReference type="InterPro" id="IPR017451">
    <property type="entry name" value="F-box-assoc_interact_dom"/>
</dbReference>
<dbReference type="InterPro" id="IPR006527">
    <property type="entry name" value="F-box-assoc_dom_typ1"/>
</dbReference>
<proteinExistence type="predicted"/>
<keyword evidence="3" id="KW-1185">Reference proteome</keyword>
<dbReference type="SUPFAM" id="SSF81383">
    <property type="entry name" value="F-box domain"/>
    <property type="match status" value="1"/>
</dbReference>
<organism evidence="2 3">
    <name type="scientific">Eutrema salsugineum</name>
    <name type="common">Saltwater cress</name>
    <name type="synonym">Sisymbrium salsugineum</name>
    <dbReference type="NCBI Taxonomy" id="72664"/>
    <lineage>
        <taxon>Eukaryota</taxon>
        <taxon>Viridiplantae</taxon>
        <taxon>Streptophyta</taxon>
        <taxon>Embryophyta</taxon>
        <taxon>Tracheophyta</taxon>
        <taxon>Spermatophyta</taxon>
        <taxon>Magnoliopsida</taxon>
        <taxon>eudicotyledons</taxon>
        <taxon>Gunneridae</taxon>
        <taxon>Pentapetalae</taxon>
        <taxon>rosids</taxon>
        <taxon>malvids</taxon>
        <taxon>Brassicales</taxon>
        <taxon>Brassicaceae</taxon>
        <taxon>Eutremeae</taxon>
        <taxon>Eutrema</taxon>
    </lineage>
</organism>
<sequence length="361" mass="41095">MSMSNLPSELVEEIVSRVPLKSMRAVRLTCKKWNTLSKNQARYTSEKRQEHAATREGESQMIVLKDYNVYLMSVISNGIDTDPSTECKGKLTCLNEQVQIYKVFHCEGVLLLVLKDDMLVVWNPYSGQTRLIVPRYSCHGQERSSYALGYVNKKNQTCRSHKILRYSDVSNKLWCEIYDFDSGLWTTFAVTPQSRSLAPYNLGLSLKGNTYGHTKISRINHIVCFDYTSESFGPLLHLPLEEKLAVLHHLYHSTQIEIWVTTKIEAKIVSWSMFLTVDKGPFGSIPAYWSFFIDEEKKVAVVSNSYSVGIIGEAGYSVGEIDIGEPADKNYWGHVCSYVPSLVQIKEPLKGLKQKNLKKRL</sequence>